<accession>A0A4C1VW73</accession>
<evidence type="ECO:0000313" key="1">
    <source>
        <dbReference type="EMBL" id="GBP43041.1"/>
    </source>
</evidence>
<organism evidence="1 2">
    <name type="scientific">Eumeta variegata</name>
    <name type="common">Bagworm moth</name>
    <name type="synonym">Eumeta japonica</name>
    <dbReference type="NCBI Taxonomy" id="151549"/>
    <lineage>
        <taxon>Eukaryota</taxon>
        <taxon>Metazoa</taxon>
        <taxon>Ecdysozoa</taxon>
        <taxon>Arthropoda</taxon>
        <taxon>Hexapoda</taxon>
        <taxon>Insecta</taxon>
        <taxon>Pterygota</taxon>
        <taxon>Neoptera</taxon>
        <taxon>Endopterygota</taxon>
        <taxon>Lepidoptera</taxon>
        <taxon>Glossata</taxon>
        <taxon>Ditrysia</taxon>
        <taxon>Tineoidea</taxon>
        <taxon>Psychidae</taxon>
        <taxon>Oiketicinae</taxon>
        <taxon>Eumeta</taxon>
    </lineage>
</organism>
<sequence>MRKTVNRWRVGRAEFGASLAVITDRPLLVLSPKGRPMSRLRCPDTSHRYLPPFIYDTPISDSENLDLLLKLEGRTRRVKFKGKNIDAG</sequence>
<name>A0A4C1VW73_EUMVA</name>
<dbReference type="EMBL" id="BGZK01000429">
    <property type="protein sequence ID" value="GBP43041.1"/>
    <property type="molecule type" value="Genomic_DNA"/>
</dbReference>
<reference evidence="1 2" key="1">
    <citation type="journal article" date="2019" name="Commun. Biol.">
        <title>The bagworm genome reveals a unique fibroin gene that provides high tensile strength.</title>
        <authorList>
            <person name="Kono N."/>
            <person name="Nakamura H."/>
            <person name="Ohtoshi R."/>
            <person name="Tomita M."/>
            <person name="Numata K."/>
            <person name="Arakawa K."/>
        </authorList>
    </citation>
    <scope>NUCLEOTIDE SEQUENCE [LARGE SCALE GENOMIC DNA]</scope>
</reference>
<keyword evidence="2" id="KW-1185">Reference proteome</keyword>
<dbReference type="AlphaFoldDB" id="A0A4C1VW73"/>
<comment type="caution">
    <text evidence="1">The sequence shown here is derived from an EMBL/GenBank/DDBJ whole genome shotgun (WGS) entry which is preliminary data.</text>
</comment>
<gene>
    <name evidence="1" type="ORF">EVAR_96299_1</name>
</gene>
<dbReference type="Proteomes" id="UP000299102">
    <property type="component" value="Unassembled WGS sequence"/>
</dbReference>
<protein>
    <submittedName>
        <fullName evidence="1">Uncharacterized protein</fullName>
    </submittedName>
</protein>
<evidence type="ECO:0000313" key="2">
    <source>
        <dbReference type="Proteomes" id="UP000299102"/>
    </source>
</evidence>
<proteinExistence type="predicted"/>